<evidence type="ECO:0000313" key="2">
    <source>
        <dbReference type="Proteomes" id="UP001295740"/>
    </source>
</evidence>
<comment type="caution">
    <text evidence="1">The sequence shown here is derived from an EMBL/GenBank/DDBJ whole genome shotgun (WGS) entry which is preliminary data.</text>
</comment>
<accession>A0AAI8VGA7</accession>
<gene>
    <name evidence="1" type="ORF">KHLLAP_LOCUS4882</name>
</gene>
<name>A0AAI8VGA7_9PEZI</name>
<sequence>MAFTTATGAGNAVYPGVIWAESDDLAWIDRQTAVDALPTKDRLNLAWYNYCTFEIWFDSGCDKGLSPTKQREVLTYLDKVFGHLLCTCPVPAESMDADMKEQFTDVELYISLIAKLTGLRDPLTAGEALDLR</sequence>
<dbReference type="AlphaFoldDB" id="A0AAI8VGA7"/>
<protein>
    <submittedName>
        <fullName evidence="1">Uu.00g118080.m01.CDS01</fullName>
    </submittedName>
</protein>
<dbReference type="Proteomes" id="UP001295740">
    <property type="component" value="Unassembled WGS sequence"/>
</dbReference>
<dbReference type="EMBL" id="CAUWAG010000006">
    <property type="protein sequence ID" value="CAJ2504414.1"/>
    <property type="molecule type" value="Genomic_DNA"/>
</dbReference>
<evidence type="ECO:0000313" key="1">
    <source>
        <dbReference type="EMBL" id="CAJ2504414.1"/>
    </source>
</evidence>
<organism evidence="1 2">
    <name type="scientific">Anthostomella pinea</name>
    <dbReference type="NCBI Taxonomy" id="933095"/>
    <lineage>
        <taxon>Eukaryota</taxon>
        <taxon>Fungi</taxon>
        <taxon>Dikarya</taxon>
        <taxon>Ascomycota</taxon>
        <taxon>Pezizomycotina</taxon>
        <taxon>Sordariomycetes</taxon>
        <taxon>Xylariomycetidae</taxon>
        <taxon>Xylariales</taxon>
        <taxon>Xylariaceae</taxon>
        <taxon>Anthostomella</taxon>
    </lineage>
</organism>
<reference evidence="1" key="1">
    <citation type="submission" date="2023-10" db="EMBL/GenBank/DDBJ databases">
        <authorList>
            <person name="Hackl T."/>
        </authorList>
    </citation>
    <scope>NUCLEOTIDE SEQUENCE</scope>
</reference>
<keyword evidence="2" id="KW-1185">Reference proteome</keyword>
<proteinExistence type="predicted"/>